<dbReference type="Proteomes" id="UP000286045">
    <property type="component" value="Unassembled WGS sequence"/>
</dbReference>
<evidence type="ECO:0000256" key="1">
    <source>
        <dbReference type="SAM" id="MobiDB-lite"/>
    </source>
</evidence>
<gene>
    <name evidence="2" type="ORF">EKO27_g7803</name>
</gene>
<evidence type="ECO:0000313" key="2">
    <source>
        <dbReference type="EMBL" id="RWA07300.1"/>
    </source>
</evidence>
<keyword evidence="3" id="KW-1185">Reference proteome</keyword>
<proteinExistence type="predicted"/>
<accession>A0A439CYR8</accession>
<dbReference type="EMBL" id="RYZI01000268">
    <property type="protein sequence ID" value="RWA07300.1"/>
    <property type="molecule type" value="Genomic_DNA"/>
</dbReference>
<dbReference type="AlphaFoldDB" id="A0A439CYR8"/>
<reference evidence="2 3" key="1">
    <citation type="submission" date="2018-12" db="EMBL/GenBank/DDBJ databases">
        <title>Draft genome sequence of Xylaria grammica IHI A82.</title>
        <authorList>
            <person name="Buettner E."/>
            <person name="Kellner H."/>
        </authorList>
    </citation>
    <scope>NUCLEOTIDE SEQUENCE [LARGE SCALE GENOMIC DNA]</scope>
    <source>
        <strain evidence="2 3">IHI A82</strain>
    </source>
</reference>
<feature type="region of interest" description="Disordered" evidence="1">
    <location>
        <begin position="1"/>
        <end position="35"/>
    </location>
</feature>
<evidence type="ECO:0000313" key="3">
    <source>
        <dbReference type="Proteomes" id="UP000286045"/>
    </source>
</evidence>
<feature type="compositionally biased region" description="Low complexity" evidence="1">
    <location>
        <begin position="13"/>
        <end position="29"/>
    </location>
</feature>
<name>A0A439CYR8_9PEZI</name>
<comment type="caution">
    <text evidence="2">The sequence shown here is derived from an EMBL/GenBank/DDBJ whole genome shotgun (WGS) entry which is preliminary data.</text>
</comment>
<feature type="compositionally biased region" description="Acidic residues" evidence="1">
    <location>
        <begin position="1"/>
        <end position="12"/>
    </location>
</feature>
<organism evidence="2 3">
    <name type="scientific">Xylaria grammica</name>
    <dbReference type="NCBI Taxonomy" id="363999"/>
    <lineage>
        <taxon>Eukaryota</taxon>
        <taxon>Fungi</taxon>
        <taxon>Dikarya</taxon>
        <taxon>Ascomycota</taxon>
        <taxon>Pezizomycotina</taxon>
        <taxon>Sordariomycetes</taxon>
        <taxon>Xylariomycetidae</taxon>
        <taxon>Xylariales</taxon>
        <taxon>Xylariaceae</taxon>
        <taxon>Xylaria</taxon>
    </lineage>
</organism>
<sequence length="143" mass="15211">MGNNDADGDYNIEMDSGSGSDYDYSMGESDSSEIDAGNKNYLSSHLEEWTGSLLRGADEAWATLVAVRSTAHSLRNVRPIADVTAPSPPVLNRDVYVVRLELGQSVENVGLGEAGAVLLSVVLREADVVRDIGGELAVGSWLL</sequence>
<protein>
    <submittedName>
        <fullName evidence="2">Uncharacterized protein</fullName>
    </submittedName>
</protein>